<reference evidence="1" key="1">
    <citation type="submission" date="2014-11" db="EMBL/GenBank/DDBJ databases">
        <authorList>
            <person name="Amaro Gonzalez C."/>
        </authorList>
    </citation>
    <scope>NUCLEOTIDE SEQUENCE</scope>
</reference>
<dbReference type="EMBL" id="GBXM01100660">
    <property type="protein sequence ID" value="JAH07917.1"/>
    <property type="molecule type" value="Transcribed_RNA"/>
</dbReference>
<accession>A0A0E9PUG6</accession>
<reference evidence="1" key="2">
    <citation type="journal article" date="2015" name="Fish Shellfish Immunol.">
        <title>Early steps in the European eel (Anguilla anguilla)-Vibrio vulnificus interaction in the gills: Role of the RtxA13 toxin.</title>
        <authorList>
            <person name="Callol A."/>
            <person name="Pajuelo D."/>
            <person name="Ebbesson L."/>
            <person name="Teles M."/>
            <person name="MacKenzie S."/>
            <person name="Amaro C."/>
        </authorList>
    </citation>
    <scope>NUCLEOTIDE SEQUENCE</scope>
</reference>
<evidence type="ECO:0000313" key="1">
    <source>
        <dbReference type="EMBL" id="JAH07917.1"/>
    </source>
</evidence>
<name>A0A0E9PUG6_ANGAN</name>
<sequence length="21" mass="2306">MQIKSAFVLLKRAFASVIIAV</sequence>
<dbReference type="AlphaFoldDB" id="A0A0E9PUG6"/>
<protein>
    <submittedName>
        <fullName evidence="1">Uncharacterized protein</fullName>
    </submittedName>
</protein>
<proteinExistence type="predicted"/>
<organism evidence="1">
    <name type="scientific">Anguilla anguilla</name>
    <name type="common">European freshwater eel</name>
    <name type="synonym">Muraena anguilla</name>
    <dbReference type="NCBI Taxonomy" id="7936"/>
    <lineage>
        <taxon>Eukaryota</taxon>
        <taxon>Metazoa</taxon>
        <taxon>Chordata</taxon>
        <taxon>Craniata</taxon>
        <taxon>Vertebrata</taxon>
        <taxon>Euteleostomi</taxon>
        <taxon>Actinopterygii</taxon>
        <taxon>Neopterygii</taxon>
        <taxon>Teleostei</taxon>
        <taxon>Anguilliformes</taxon>
        <taxon>Anguillidae</taxon>
        <taxon>Anguilla</taxon>
    </lineage>
</organism>